<organism evidence="2 3">
    <name type="scientific">Marinobacter halophilus</name>
    <dbReference type="NCBI Taxonomy" id="1323740"/>
    <lineage>
        <taxon>Bacteria</taxon>
        <taxon>Pseudomonadati</taxon>
        <taxon>Pseudomonadota</taxon>
        <taxon>Gammaproteobacteria</taxon>
        <taxon>Pseudomonadales</taxon>
        <taxon>Marinobacteraceae</taxon>
        <taxon>Marinobacter</taxon>
    </lineage>
</organism>
<proteinExistence type="predicted"/>
<dbReference type="AlphaFoldDB" id="A0A2T1KNT5"/>
<gene>
    <name evidence="2" type="ORF">C7H08_00045</name>
</gene>
<comment type="caution">
    <text evidence="2">The sequence shown here is derived from an EMBL/GenBank/DDBJ whole genome shotgun (WGS) entry which is preliminary data.</text>
</comment>
<accession>A0A2T1KNT5</accession>
<reference evidence="2 3" key="1">
    <citation type="submission" date="2018-03" db="EMBL/GenBank/DDBJ databases">
        <title>Marinobacter brunus sp. nov., a marine bacterium of Gamma-proteobacteria isolated from the surface seawater of the South China Sea.</title>
        <authorList>
            <person name="Cheng H."/>
            <person name="Wu Y.-H."/>
            <person name="Xamxidin M."/>
            <person name="Xu X.-W."/>
        </authorList>
    </citation>
    <scope>NUCLEOTIDE SEQUENCE [LARGE SCALE GENOMIC DNA]</scope>
    <source>
        <strain evidence="2 3">JCM 30472</strain>
    </source>
</reference>
<evidence type="ECO:0000256" key="1">
    <source>
        <dbReference type="SAM" id="Phobius"/>
    </source>
</evidence>
<dbReference type="EMBL" id="PXNN01000002">
    <property type="protein sequence ID" value="PSF11777.1"/>
    <property type="molecule type" value="Genomic_DNA"/>
</dbReference>
<sequence>MANEKFGQHSSIGFCMSHHLLALIRYTMQCLRPVWFLVLGTNTVSWDRLIRLLTPVLLCWLALQIIHFISYSTNIQNEILFVVKFYALFVVFRVVFKLVKFGKSAS</sequence>
<keyword evidence="1" id="KW-1133">Transmembrane helix</keyword>
<keyword evidence="1" id="KW-0812">Transmembrane</keyword>
<dbReference type="Proteomes" id="UP000238385">
    <property type="component" value="Unassembled WGS sequence"/>
</dbReference>
<keyword evidence="3" id="KW-1185">Reference proteome</keyword>
<evidence type="ECO:0000313" key="3">
    <source>
        <dbReference type="Proteomes" id="UP000238385"/>
    </source>
</evidence>
<name>A0A2T1KNT5_9GAMM</name>
<evidence type="ECO:0000313" key="2">
    <source>
        <dbReference type="EMBL" id="PSF11777.1"/>
    </source>
</evidence>
<keyword evidence="1" id="KW-0472">Membrane</keyword>
<feature type="transmembrane region" description="Helical" evidence="1">
    <location>
        <begin position="79"/>
        <end position="96"/>
    </location>
</feature>
<feature type="transmembrane region" description="Helical" evidence="1">
    <location>
        <begin position="52"/>
        <end position="73"/>
    </location>
</feature>
<protein>
    <submittedName>
        <fullName evidence="2">Uncharacterized protein</fullName>
    </submittedName>
</protein>